<dbReference type="InterPro" id="IPR007507">
    <property type="entry name" value="Glycos_transf_N"/>
</dbReference>
<evidence type="ECO:0000256" key="6">
    <source>
        <dbReference type="ARBA" id="ARBA00049183"/>
    </source>
</evidence>
<sequence>MRYSLSLFIYRITLILLFPLILLVFIIRSHNHTAYRQRVSERLGFVSKLFKQNGVIVHAASVGEVIAITPFIKQLLRDHPNIPLTITTFTPTGSAQVIKTFNDQVQHCYLPLDIWPCTWLFLKALKPKALVLMETELWPNLIAHCQQKHIKLQLINGRLSDKSMASYQKLSWLIKPCLQRFDAILTQSEENYQNFIALGADPQNCQISGNLKFDLQINPDVASKQQVLEQCITEQRQIWLVASTHPGDEQLTLDCFTTLRKEHPTLLLILVPRHPERFESIFQLCQQHQFHTVKRSEHNSVTIQDDIWLIDTLGELLPACALADIVTMGGSFSTIGGHNPLEPALFKKAVIVGHDMANFKEVLNQLQQQHGIVQLNTRPSNSADEITSALSNKVNQLLVDRSARNKLGENAYKVVKANQGASEKSVIALVQLIDNQ</sequence>
<keyword evidence="7" id="KW-0448">Lipopolysaccharide biosynthesis</keyword>
<organism evidence="9 10">
    <name type="scientific">Thalassotalea castellviae</name>
    <dbReference type="NCBI Taxonomy" id="3075612"/>
    <lineage>
        <taxon>Bacteria</taxon>
        <taxon>Pseudomonadati</taxon>
        <taxon>Pseudomonadota</taxon>
        <taxon>Gammaproteobacteria</taxon>
        <taxon>Alteromonadales</taxon>
        <taxon>Colwelliaceae</taxon>
        <taxon>Thalassotalea</taxon>
    </lineage>
</organism>
<comment type="caution">
    <text evidence="9">The sequence shown here is derived from an EMBL/GenBank/DDBJ whole genome shotgun (WGS) entry which is preliminary data.</text>
</comment>
<evidence type="ECO:0000256" key="4">
    <source>
        <dbReference type="ARBA" id="ARBA00022679"/>
    </source>
</evidence>
<keyword evidence="7" id="KW-1003">Cell membrane</keyword>
<dbReference type="PANTHER" id="PTHR42755:SF1">
    <property type="entry name" value="3-DEOXY-D-MANNO-OCTULOSONIC ACID TRANSFERASE, MITOCHONDRIAL-RELATED"/>
    <property type="match status" value="1"/>
</dbReference>
<dbReference type="NCBIfam" id="NF004388">
    <property type="entry name" value="PRK05749.1-4"/>
    <property type="match status" value="1"/>
</dbReference>
<comment type="pathway">
    <text evidence="1 7">Bacterial outer membrane biogenesis; LPS core biosynthesis.</text>
</comment>
<keyword evidence="7" id="KW-1133">Transmembrane helix</keyword>
<keyword evidence="7" id="KW-0812">Transmembrane</keyword>
<evidence type="ECO:0000256" key="5">
    <source>
        <dbReference type="ARBA" id="ARBA00031445"/>
    </source>
</evidence>
<keyword evidence="9" id="KW-0328">Glycosyltransferase</keyword>
<keyword evidence="4 7" id="KW-0808">Transferase</keyword>
<evidence type="ECO:0000259" key="8">
    <source>
        <dbReference type="Pfam" id="PF04413"/>
    </source>
</evidence>
<comment type="similarity">
    <text evidence="7">Belongs to the glycosyltransferase group 1 family.</text>
</comment>
<evidence type="ECO:0000256" key="1">
    <source>
        <dbReference type="ARBA" id="ARBA00004713"/>
    </source>
</evidence>
<dbReference type="GO" id="GO:0043842">
    <property type="term" value="F:Kdo transferase activity"/>
    <property type="evidence" value="ECO:0007669"/>
    <property type="project" value="UniProtKB-EC"/>
</dbReference>
<dbReference type="RefSeq" id="WP_311581669.1">
    <property type="nucleotide sequence ID" value="NZ_JAVRIF010000005.1"/>
</dbReference>
<evidence type="ECO:0000256" key="2">
    <source>
        <dbReference type="ARBA" id="ARBA00012621"/>
    </source>
</evidence>
<feature type="domain" description="3-deoxy-D-manno-octulosonic-acid transferase N-terminal" evidence="8">
    <location>
        <begin position="37"/>
        <end position="214"/>
    </location>
</feature>
<name>A0ABU3A1V0_9GAMM</name>
<gene>
    <name evidence="9" type="primary">waaA</name>
    <name evidence="9" type="ORF">RM573_11145</name>
</gene>
<proteinExistence type="inferred from homology"/>
<dbReference type="InterPro" id="IPR038107">
    <property type="entry name" value="Glycos_transf_N_sf"/>
</dbReference>
<reference evidence="9 10" key="1">
    <citation type="submission" date="2023-09" db="EMBL/GenBank/DDBJ databases">
        <authorList>
            <person name="Rey-Velasco X."/>
        </authorList>
    </citation>
    <scope>NUCLEOTIDE SEQUENCE [LARGE SCALE GENOMIC DNA]</scope>
    <source>
        <strain evidence="9 10">W431</strain>
    </source>
</reference>
<accession>A0ABU3A1V0</accession>
<dbReference type="Gene3D" id="3.40.50.2000">
    <property type="entry name" value="Glycogen Phosphorylase B"/>
    <property type="match status" value="1"/>
</dbReference>
<dbReference type="Gene3D" id="3.40.50.11720">
    <property type="entry name" value="3-Deoxy-D-manno-octulosonic-acid transferase, N-terminal domain"/>
    <property type="match status" value="1"/>
</dbReference>
<evidence type="ECO:0000313" key="10">
    <source>
        <dbReference type="Proteomes" id="UP001266357"/>
    </source>
</evidence>
<dbReference type="EC" id="2.4.99.12" evidence="2 7"/>
<protein>
    <recommendedName>
        <fullName evidence="3 7">3-deoxy-D-manno-octulosonic acid transferase</fullName>
        <shortName evidence="7">Kdo transferase</shortName>
        <ecNumber evidence="2 7">2.4.99.12</ecNumber>
    </recommendedName>
    <alternativeName>
        <fullName evidence="5 7">Lipid IV(A) 3-deoxy-D-manno-octulosonic acid transferase</fullName>
    </alternativeName>
</protein>
<dbReference type="PANTHER" id="PTHR42755">
    <property type="entry name" value="3-DEOXY-MANNO-OCTULOSONATE CYTIDYLYLTRANSFERASE"/>
    <property type="match status" value="1"/>
</dbReference>
<evidence type="ECO:0000313" key="9">
    <source>
        <dbReference type="EMBL" id="MDT0604149.1"/>
    </source>
</evidence>
<evidence type="ECO:0000256" key="3">
    <source>
        <dbReference type="ARBA" id="ARBA00019077"/>
    </source>
</evidence>
<dbReference type="InterPro" id="IPR039901">
    <property type="entry name" value="Kdotransferase"/>
</dbReference>
<evidence type="ECO:0000256" key="7">
    <source>
        <dbReference type="RuleBase" id="RU365103"/>
    </source>
</evidence>
<dbReference type="Proteomes" id="UP001266357">
    <property type="component" value="Unassembled WGS sequence"/>
</dbReference>
<comment type="function">
    <text evidence="7">Involved in lipopolysaccharide (LPS) biosynthesis. Catalyzes the transfer of 3-deoxy-D-manno-octulosonate (Kdo) residue(s) from CMP-Kdo to lipid IV(A), the tetraacyldisaccharide-1,4'-bisphosphate precursor of lipid A.</text>
</comment>
<dbReference type="EMBL" id="JAVRIF010000005">
    <property type="protein sequence ID" value="MDT0604149.1"/>
    <property type="molecule type" value="Genomic_DNA"/>
</dbReference>
<dbReference type="Pfam" id="PF04413">
    <property type="entry name" value="Glycos_transf_N"/>
    <property type="match status" value="1"/>
</dbReference>
<keyword evidence="7" id="KW-0472">Membrane</keyword>
<comment type="subcellular location">
    <subcellularLocation>
        <location evidence="7">Cell membrane</location>
    </subcellularLocation>
</comment>
<feature type="transmembrane region" description="Helical" evidence="7">
    <location>
        <begin position="7"/>
        <end position="27"/>
    </location>
</feature>
<dbReference type="SUPFAM" id="SSF53756">
    <property type="entry name" value="UDP-Glycosyltransferase/glycogen phosphorylase"/>
    <property type="match status" value="1"/>
</dbReference>
<comment type="catalytic activity">
    <reaction evidence="6 7">
        <text>lipid IVA (E. coli) + CMP-3-deoxy-beta-D-manno-octulosonate = alpha-Kdo-(2-&gt;6)-lipid IVA (E. coli) + CMP + H(+)</text>
        <dbReference type="Rhea" id="RHEA:28066"/>
        <dbReference type="ChEBI" id="CHEBI:15378"/>
        <dbReference type="ChEBI" id="CHEBI:58603"/>
        <dbReference type="ChEBI" id="CHEBI:60364"/>
        <dbReference type="ChEBI" id="CHEBI:60377"/>
        <dbReference type="ChEBI" id="CHEBI:85987"/>
        <dbReference type="EC" id="2.4.99.12"/>
    </reaction>
</comment>
<keyword evidence="10" id="KW-1185">Reference proteome</keyword>